<feature type="region of interest" description="Disordered" evidence="1">
    <location>
        <begin position="14"/>
        <end position="35"/>
    </location>
</feature>
<comment type="caution">
    <text evidence="2">The sequence shown here is derived from an EMBL/GenBank/DDBJ whole genome shotgun (WGS) entry which is preliminary data.</text>
</comment>
<protein>
    <submittedName>
        <fullName evidence="2">Uncharacterized protein</fullName>
    </submittedName>
</protein>
<reference evidence="2" key="1">
    <citation type="journal article" date="2023" name="GigaByte">
        <title>Genome assembly of the bearded iris, Iris pallida Lam.</title>
        <authorList>
            <person name="Bruccoleri R.E."/>
            <person name="Oakeley E.J."/>
            <person name="Faust A.M.E."/>
            <person name="Altorfer M."/>
            <person name="Dessus-Babus S."/>
            <person name="Burckhardt D."/>
            <person name="Oertli M."/>
            <person name="Naumann U."/>
            <person name="Petersen F."/>
            <person name="Wong J."/>
        </authorList>
    </citation>
    <scope>NUCLEOTIDE SEQUENCE</scope>
    <source>
        <strain evidence="2">GSM-AAB239-AS_SAM_17_03QT</strain>
    </source>
</reference>
<dbReference type="EMBL" id="JANAVB010009398">
    <property type="protein sequence ID" value="KAJ6840449.1"/>
    <property type="molecule type" value="Genomic_DNA"/>
</dbReference>
<dbReference type="AlphaFoldDB" id="A0AAX6HHE9"/>
<keyword evidence="3" id="KW-1185">Reference proteome</keyword>
<proteinExistence type="predicted"/>
<gene>
    <name evidence="2" type="ORF">M6B38_309665</name>
</gene>
<organism evidence="2 3">
    <name type="scientific">Iris pallida</name>
    <name type="common">Sweet iris</name>
    <dbReference type="NCBI Taxonomy" id="29817"/>
    <lineage>
        <taxon>Eukaryota</taxon>
        <taxon>Viridiplantae</taxon>
        <taxon>Streptophyta</taxon>
        <taxon>Embryophyta</taxon>
        <taxon>Tracheophyta</taxon>
        <taxon>Spermatophyta</taxon>
        <taxon>Magnoliopsida</taxon>
        <taxon>Liliopsida</taxon>
        <taxon>Asparagales</taxon>
        <taxon>Iridaceae</taxon>
        <taxon>Iridoideae</taxon>
        <taxon>Irideae</taxon>
        <taxon>Iris</taxon>
    </lineage>
</organism>
<accession>A0AAX6HHE9</accession>
<name>A0AAX6HHE9_IRIPA</name>
<reference evidence="2" key="2">
    <citation type="submission" date="2023-04" db="EMBL/GenBank/DDBJ databases">
        <authorList>
            <person name="Bruccoleri R.E."/>
            <person name="Oakeley E.J."/>
            <person name="Faust A.-M."/>
            <person name="Dessus-Babus S."/>
            <person name="Altorfer M."/>
            <person name="Burckhardt D."/>
            <person name="Oertli M."/>
            <person name="Naumann U."/>
            <person name="Petersen F."/>
            <person name="Wong J."/>
        </authorList>
    </citation>
    <scope>NUCLEOTIDE SEQUENCE</scope>
    <source>
        <strain evidence="2">GSM-AAB239-AS_SAM_17_03QT</strain>
        <tissue evidence="2">Leaf</tissue>
    </source>
</reference>
<evidence type="ECO:0000313" key="2">
    <source>
        <dbReference type="EMBL" id="KAJ6840449.1"/>
    </source>
</evidence>
<sequence length="62" mass="7064">MYFCSSSARVQFPQRSHVPVAESPPTKPHMKSLSEEEPLLLNGEVSPFNKKFLWKPISCKNC</sequence>
<dbReference type="Proteomes" id="UP001140949">
    <property type="component" value="Unassembled WGS sequence"/>
</dbReference>
<evidence type="ECO:0000313" key="3">
    <source>
        <dbReference type="Proteomes" id="UP001140949"/>
    </source>
</evidence>
<evidence type="ECO:0000256" key="1">
    <source>
        <dbReference type="SAM" id="MobiDB-lite"/>
    </source>
</evidence>